<dbReference type="InterPro" id="IPR018998">
    <property type="entry name" value="EndoU_C"/>
</dbReference>
<dbReference type="GeneID" id="110254480"/>
<evidence type="ECO:0000313" key="13">
    <source>
        <dbReference type="EnsemblMetazoa" id="XP_020917145.1"/>
    </source>
</evidence>
<evidence type="ECO:0000256" key="4">
    <source>
        <dbReference type="ARBA" id="ARBA00022722"/>
    </source>
</evidence>
<evidence type="ECO:0000256" key="2">
    <source>
        <dbReference type="ARBA" id="ARBA00010168"/>
    </source>
</evidence>
<dbReference type="PANTHER" id="PTHR12439:SF11">
    <property type="entry name" value="URIDYLATE-SPECIFIC ENDORIBONUCLEASE"/>
    <property type="match status" value="1"/>
</dbReference>
<comment type="catalytic activity">
    <reaction evidence="11">
        <text>ribonucleotidyl-uridine-RNA = a 5'-end dephospho-uridine-RNA + a 3'-end 2',3'-cyclophospho-ribonucleotide-RNA</text>
        <dbReference type="Rhea" id="RHEA:67792"/>
        <dbReference type="Rhea" id="RHEA-COMP:10464"/>
        <dbReference type="Rhea" id="RHEA-COMP:17354"/>
        <dbReference type="Rhea" id="RHEA-COMP:17356"/>
        <dbReference type="ChEBI" id="CHEBI:83064"/>
        <dbReference type="ChEBI" id="CHEBI:173117"/>
        <dbReference type="ChEBI" id="CHEBI:173224"/>
    </reaction>
</comment>
<evidence type="ECO:0000259" key="12">
    <source>
        <dbReference type="PROSITE" id="PS51959"/>
    </source>
</evidence>
<reference evidence="13" key="1">
    <citation type="submission" date="2022-11" db="UniProtKB">
        <authorList>
            <consortium name="EnsemblMetazoa"/>
        </authorList>
    </citation>
    <scope>IDENTIFICATION</scope>
</reference>
<keyword evidence="10" id="KW-0456">Lyase</keyword>
<dbReference type="GO" id="GO:0016829">
    <property type="term" value="F:lyase activity"/>
    <property type="evidence" value="ECO:0007669"/>
    <property type="project" value="UniProtKB-KW"/>
</dbReference>
<evidence type="ECO:0000256" key="6">
    <source>
        <dbReference type="ARBA" id="ARBA00022759"/>
    </source>
</evidence>
<comment type="cofactor">
    <cofactor evidence="1 11">
        <name>Mn(2+)</name>
        <dbReference type="ChEBI" id="CHEBI:29035"/>
    </cofactor>
</comment>
<dbReference type="Pfam" id="PF09412">
    <property type="entry name" value="XendoU"/>
    <property type="match status" value="1"/>
</dbReference>
<evidence type="ECO:0000256" key="3">
    <source>
        <dbReference type="ARBA" id="ARBA00011245"/>
    </source>
</evidence>
<keyword evidence="8 11" id="KW-0694">RNA-binding</keyword>
<evidence type="ECO:0000256" key="1">
    <source>
        <dbReference type="ARBA" id="ARBA00001936"/>
    </source>
</evidence>
<keyword evidence="5 11" id="KW-0479">Metal-binding</keyword>
<dbReference type="RefSeq" id="XP_020917145.1">
    <property type="nucleotide sequence ID" value="XM_021061486.2"/>
</dbReference>
<dbReference type="InterPro" id="IPR037227">
    <property type="entry name" value="EndoU-like"/>
</dbReference>
<keyword evidence="6 11" id="KW-0255">Endonuclease</keyword>
<dbReference type="GO" id="GO:0046872">
    <property type="term" value="F:metal ion binding"/>
    <property type="evidence" value="ECO:0007669"/>
    <property type="project" value="UniProtKB-UniRule"/>
</dbReference>
<dbReference type="EnsemblMetazoa" id="XM_021061486.2">
    <property type="protein sequence ID" value="XP_020917145.1"/>
    <property type="gene ID" value="LOC110254480"/>
</dbReference>
<evidence type="ECO:0000256" key="7">
    <source>
        <dbReference type="ARBA" id="ARBA00022801"/>
    </source>
</evidence>
<dbReference type="GO" id="GO:0004521">
    <property type="term" value="F:RNA endonuclease activity"/>
    <property type="evidence" value="ECO:0007669"/>
    <property type="project" value="UniProtKB-UniRule"/>
</dbReference>
<dbReference type="InterPro" id="IPR039787">
    <property type="entry name" value="ENDOU"/>
</dbReference>
<comment type="similarity">
    <text evidence="2 11">Belongs to the ENDOU family.</text>
</comment>
<dbReference type="KEGG" id="epa:110254480"/>
<keyword evidence="14" id="KW-1185">Reference proteome</keyword>
<dbReference type="AlphaFoldDB" id="A0A913YA47"/>
<dbReference type="PANTHER" id="PTHR12439">
    <property type="entry name" value="PLACENTAL PROTEIN 11-RELATED"/>
    <property type="match status" value="1"/>
</dbReference>
<dbReference type="GO" id="GO:0003723">
    <property type="term" value="F:RNA binding"/>
    <property type="evidence" value="ECO:0007669"/>
    <property type="project" value="UniProtKB-UniRule"/>
</dbReference>
<organism evidence="13 14">
    <name type="scientific">Exaiptasia diaphana</name>
    <name type="common">Tropical sea anemone</name>
    <name type="synonym">Aiptasia pulchella</name>
    <dbReference type="NCBI Taxonomy" id="2652724"/>
    <lineage>
        <taxon>Eukaryota</taxon>
        <taxon>Metazoa</taxon>
        <taxon>Cnidaria</taxon>
        <taxon>Anthozoa</taxon>
        <taxon>Hexacorallia</taxon>
        <taxon>Actiniaria</taxon>
        <taxon>Aiptasiidae</taxon>
        <taxon>Exaiptasia</taxon>
    </lineage>
</organism>
<evidence type="ECO:0000256" key="5">
    <source>
        <dbReference type="ARBA" id="ARBA00022723"/>
    </source>
</evidence>
<accession>A0A913YA47</accession>
<dbReference type="PROSITE" id="PS51959">
    <property type="entry name" value="ENDOU"/>
    <property type="match status" value="1"/>
</dbReference>
<dbReference type="Proteomes" id="UP000887567">
    <property type="component" value="Unplaced"/>
</dbReference>
<evidence type="ECO:0000256" key="10">
    <source>
        <dbReference type="ARBA" id="ARBA00023239"/>
    </source>
</evidence>
<keyword evidence="4 11" id="KW-0540">Nuclease</keyword>
<evidence type="ECO:0000256" key="8">
    <source>
        <dbReference type="ARBA" id="ARBA00022884"/>
    </source>
</evidence>
<name>A0A913YA47_EXADI</name>
<sequence>MSKGSRFTPNVELSNVCESMWKADKNRLTPEVQYQIDPQGKTRYHSTNDSARDPLFAYVDSDVLKKGTYGAFIKLLDNYTSDTGKREVVTQEEINENRIFIDMIYETGPIQIAHKFLASKGLVPADRPGFKKKLYSLWFDLYCRTRGIRDSSGFEHVFVGETRDKTAVLGFHNWIQFYLQEKQGLVDYKGFFPNRKKRYVSGDEMRECQLMTIKFTWKDGCKPMGSSFIGTSPEFEMAMYTVCFLAGGGGDVHLDMEEYDVIVKIHCYGYNNEYIGSCYPQAV</sequence>
<dbReference type="SUPFAM" id="SSF142877">
    <property type="entry name" value="EndoU-like"/>
    <property type="match status" value="1"/>
</dbReference>
<proteinExistence type="inferred from homology"/>
<dbReference type="CDD" id="cd21159">
    <property type="entry name" value="XendoU"/>
    <property type="match status" value="1"/>
</dbReference>
<protein>
    <recommendedName>
        <fullName evidence="11">Uridylate-specific endoribonuclease</fullName>
        <ecNumber evidence="11">4.6.1.-</ecNumber>
    </recommendedName>
</protein>
<comment type="subunit">
    <text evidence="3 11">Monomer.</text>
</comment>
<keyword evidence="9 11" id="KW-0464">Manganese</keyword>
<evidence type="ECO:0000313" key="14">
    <source>
        <dbReference type="Proteomes" id="UP000887567"/>
    </source>
</evidence>
<evidence type="ECO:0000256" key="11">
    <source>
        <dbReference type="RuleBase" id="RU367085"/>
    </source>
</evidence>
<dbReference type="EC" id="4.6.1.-" evidence="11"/>
<keyword evidence="7 11" id="KW-0378">Hydrolase</keyword>
<feature type="domain" description="EndoU" evidence="12">
    <location>
        <begin position="9"/>
        <end position="283"/>
    </location>
</feature>
<evidence type="ECO:0000256" key="9">
    <source>
        <dbReference type="ARBA" id="ARBA00023211"/>
    </source>
</evidence>
<dbReference type="GO" id="GO:0016787">
    <property type="term" value="F:hydrolase activity"/>
    <property type="evidence" value="ECO:0007669"/>
    <property type="project" value="UniProtKB-KW"/>
</dbReference>
<dbReference type="OrthoDB" id="430326at2759"/>
<dbReference type="OMA" id="NWLYFAD"/>